<organism evidence="1 3">
    <name type="scientific">Fusarium oxysporum f. sp. cubense</name>
    <dbReference type="NCBI Taxonomy" id="61366"/>
    <lineage>
        <taxon>Eukaryota</taxon>
        <taxon>Fungi</taxon>
        <taxon>Dikarya</taxon>
        <taxon>Ascomycota</taxon>
        <taxon>Pezizomycotina</taxon>
        <taxon>Sordariomycetes</taxon>
        <taxon>Hypocreomycetidae</taxon>
        <taxon>Hypocreales</taxon>
        <taxon>Nectriaceae</taxon>
        <taxon>Fusarium</taxon>
        <taxon>Fusarium oxysporum species complex</taxon>
    </lineage>
</organism>
<dbReference type="EMBL" id="SRMI01000003">
    <property type="protein sequence ID" value="TVY74612.1"/>
    <property type="molecule type" value="Genomic_DNA"/>
</dbReference>
<accession>A0A559LJR7</accession>
<evidence type="ECO:0000313" key="1">
    <source>
        <dbReference type="EMBL" id="TVY74515.1"/>
    </source>
</evidence>
<dbReference type="AlphaFoldDB" id="A0A559LJR7"/>
<dbReference type="Proteomes" id="UP000320707">
    <property type="component" value="Unassembled WGS sequence"/>
</dbReference>
<dbReference type="OMA" id="PLIEAIM"/>
<sequence>MSGKVQLLPASAAPFARRASSVQVVLASKVEPWLTKTLKRIMTEKRPLYSVQQHKEYLCEILSSPNAIWTLTSLMLPKAPESNFKRDASNPLIEAIMNYELVHVEAYIVHIDMVLENEVAYKLTKDTIDVLVRYHKEIHCVDVKTNTRDWEGKEQQCERLHDAFIKDVNQFVFRTHVSALEGLEEEGAGELLCRRSEEVKTSICALMKRLLPPPSPKAVGADRLRPLLPKSPSNNMCSQHGPQGVLVAFDSQSHGIASQVDSSTSSISTSTLTQPTNSLLRDITQVIVPDPRMQFPCELVPGPYWVDAAGKVYMGAAPSLTSGGRLSDQMSLPLASAPFLAQDSLLIFNRASIGTYLALADVPSSMSSLCMSTR</sequence>
<evidence type="ECO:0000313" key="2">
    <source>
        <dbReference type="EMBL" id="TVY74612.1"/>
    </source>
</evidence>
<reference evidence="1 3" key="1">
    <citation type="journal article" date="2019" name="Microbiol. Resour. Announc.">
        <title>High-quality draft genome sequence of Fusarium oxysporum f. sp. cubense strain 160527, a causal agent of Panama disease.</title>
        <authorList>
            <person name="Asai S."/>
            <person name="Ayukawa Y."/>
            <person name="Gan P."/>
            <person name="Masuda S."/>
            <person name="Komatsu K."/>
            <person name="Shirasu K."/>
            <person name="Arie T."/>
        </authorList>
    </citation>
    <scope>NUCLEOTIDE SEQUENCE [LARGE SCALE GENOMIC DNA]</scope>
    <source>
        <strain evidence="1 3">160527</strain>
    </source>
</reference>
<comment type="caution">
    <text evidence="1">The sequence shown here is derived from an EMBL/GenBank/DDBJ whole genome shotgun (WGS) entry which is preliminary data.</text>
</comment>
<name>A0A559LJR7_FUSOC</name>
<dbReference type="EMBL" id="SRMI01000003">
    <property type="protein sequence ID" value="TVY74515.1"/>
    <property type="molecule type" value="Genomic_DNA"/>
</dbReference>
<gene>
    <name evidence="2" type="ORF">Focb16_v005902</name>
    <name evidence="1" type="ORF">Focb16_v006068</name>
</gene>
<evidence type="ECO:0000313" key="3">
    <source>
        <dbReference type="Proteomes" id="UP000320707"/>
    </source>
</evidence>
<proteinExistence type="predicted"/>
<protein>
    <submittedName>
        <fullName evidence="1">Uncharacterized protein</fullName>
    </submittedName>
</protein>